<evidence type="ECO:0000259" key="2">
    <source>
        <dbReference type="Pfam" id="PF00975"/>
    </source>
</evidence>
<dbReference type="Gene3D" id="3.40.50.1820">
    <property type="entry name" value="alpha/beta hydrolase"/>
    <property type="match status" value="1"/>
</dbReference>
<dbReference type="Proteomes" id="UP000548476">
    <property type="component" value="Unassembled WGS sequence"/>
</dbReference>
<evidence type="ECO:0000313" key="3">
    <source>
        <dbReference type="EMBL" id="MBB6038692.1"/>
    </source>
</evidence>
<dbReference type="InterPro" id="IPR029058">
    <property type="entry name" value="AB_hydrolase_fold"/>
</dbReference>
<evidence type="ECO:0000256" key="1">
    <source>
        <dbReference type="ARBA" id="ARBA00007169"/>
    </source>
</evidence>
<comment type="caution">
    <text evidence="3">The sequence shown here is derived from an EMBL/GenBank/DDBJ whole genome shotgun (WGS) entry which is preliminary data.</text>
</comment>
<dbReference type="EMBL" id="JACHGT010000017">
    <property type="protein sequence ID" value="MBB6038692.1"/>
    <property type="molecule type" value="Genomic_DNA"/>
</dbReference>
<dbReference type="InterPro" id="IPR001031">
    <property type="entry name" value="Thioesterase"/>
</dbReference>
<gene>
    <name evidence="3" type="ORF">HNR73_006578</name>
</gene>
<dbReference type="GO" id="GO:0008610">
    <property type="term" value="P:lipid biosynthetic process"/>
    <property type="evidence" value="ECO:0007669"/>
    <property type="project" value="TreeGrafter"/>
</dbReference>
<dbReference type="AlphaFoldDB" id="A0A841FYU7"/>
<keyword evidence="4" id="KW-1185">Reference proteome</keyword>
<reference evidence="3 4" key="1">
    <citation type="submission" date="2020-08" db="EMBL/GenBank/DDBJ databases">
        <title>Genomic Encyclopedia of Type Strains, Phase IV (KMG-IV): sequencing the most valuable type-strain genomes for metagenomic binning, comparative biology and taxonomic classification.</title>
        <authorList>
            <person name="Goeker M."/>
        </authorList>
    </citation>
    <scope>NUCLEOTIDE SEQUENCE [LARGE SCALE GENOMIC DNA]</scope>
    <source>
        <strain evidence="3 4">YIM 65646</strain>
    </source>
</reference>
<dbReference type="SUPFAM" id="SSF53474">
    <property type="entry name" value="alpha/beta-Hydrolases"/>
    <property type="match status" value="1"/>
</dbReference>
<sequence length="218" mass="23078">MGSVAPLAGELSQEFAVSALRLPGREDRFAEPPMGDLGEAVDLVAAELEPMLDGRLTVMFGHSFGALLAYLTLLRLGQPDSVQILAVAGRQAPHLPVEGMRLQDLPDSALLAALDEAGGLPTGIGRGETADLLSPIRADLALDEQHTHDARLPAVRPLLFALSGSRDPWAAPGAVGAWCERAADGFTHLRCDAGHFFPSSHATVIRRRLAALRDGVED</sequence>
<dbReference type="InterPro" id="IPR012223">
    <property type="entry name" value="TEII"/>
</dbReference>
<proteinExistence type="inferred from homology"/>
<evidence type="ECO:0000313" key="4">
    <source>
        <dbReference type="Proteomes" id="UP000548476"/>
    </source>
</evidence>
<dbReference type="Pfam" id="PF00975">
    <property type="entry name" value="Thioesterase"/>
    <property type="match status" value="1"/>
</dbReference>
<accession>A0A841FYU7</accession>
<dbReference type="PANTHER" id="PTHR11487">
    <property type="entry name" value="THIOESTERASE"/>
    <property type="match status" value="1"/>
</dbReference>
<dbReference type="PANTHER" id="PTHR11487:SF0">
    <property type="entry name" value="S-ACYL FATTY ACID SYNTHASE THIOESTERASE, MEDIUM CHAIN"/>
    <property type="match status" value="1"/>
</dbReference>
<protein>
    <submittedName>
        <fullName evidence="3">Surfactin synthase thioesterase subunit</fullName>
    </submittedName>
</protein>
<organism evidence="3 4">
    <name type="scientific">Phytomonospora endophytica</name>
    <dbReference type="NCBI Taxonomy" id="714109"/>
    <lineage>
        <taxon>Bacteria</taxon>
        <taxon>Bacillati</taxon>
        <taxon>Actinomycetota</taxon>
        <taxon>Actinomycetes</taxon>
        <taxon>Micromonosporales</taxon>
        <taxon>Micromonosporaceae</taxon>
        <taxon>Phytomonospora</taxon>
    </lineage>
</organism>
<comment type="similarity">
    <text evidence="1">Belongs to the thioesterase family.</text>
</comment>
<feature type="domain" description="Thioesterase" evidence="2">
    <location>
        <begin position="6"/>
        <end position="205"/>
    </location>
</feature>
<name>A0A841FYU7_9ACTN</name>